<proteinExistence type="predicted"/>
<dbReference type="EMBL" id="CP049933">
    <property type="protein sequence ID" value="QIM18667.1"/>
    <property type="molecule type" value="Genomic_DNA"/>
</dbReference>
<accession>A0ABX6K0B2</accession>
<name>A0ABX6K0B2_9MICO</name>
<dbReference type="RefSeq" id="WP_166330480.1">
    <property type="nucleotide sequence ID" value="NZ_CP049933.1"/>
</dbReference>
<dbReference type="Pfam" id="PF08878">
    <property type="entry name" value="HamA"/>
    <property type="match status" value="1"/>
</dbReference>
<dbReference type="InterPro" id="IPR014976">
    <property type="entry name" value="AbpA_HamA_C"/>
</dbReference>
<feature type="domain" description="Anti-bacteriophage protein A/HamA C-terminal" evidence="1">
    <location>
        <begin position="32"/>
        <end position="300"/>
    </location>
</feature>
<organism evidence="2 3">
    <name type="scientific">Leucobacter coleopterorum</name>
    <dbReference type="NCBI Taxonomy" id="2714933"/>
    <lineage>
        <taxon>Bacteria</taxon>
        <taxon>Bacillati</taxon>
        <taxon>Actinomycetota</taxon>
        <taxon>Actinomycetes</taxon>
        <taxon>Micrococcales</taxon>
        <taxon>Microbacteriaceae</taxon>
        <taxon>Leucobacter</taxon>
    </lineage>
</organism>
<keyword evidence="3" id="KW-1185">Reference proteome</keyword>
<reference evidence="2 3" key="1">
    <citation type="submission" date="2020-03" db="EMBL/GenBank/DDBJ databases">
        <title>Leucobacter sp. nov., isolated from beetles.</title>
        <authorList>
            <person name="Hyun D.-W."/>
            <person name="Bae J.-W."/>
        </authorList>
    </citation>
    <scope>NUCLEOTIDE SEQUENCE [LARGE SCALE GENOMIC DNA]</scope>
    <source>
        <strain evidence="2 3">HDW9A</strain>
    </source>
</reference>
<evidence type="ECO:0000259" key="1">
    <source>
        <dbReference type="Pfam" id="PF08878"/>
    </source>
</evidence>
<evidence type="ECO:0000313" key="2">
    <source>
        <dbReference type="EMBL" id="QIM18667.1"/>
    </source>
</evidence>
<gene>
    <name evidence="2" type="ORF">G7066_08685</name>
</gene>
<protein>
    <submittedName>
        <fullName evidence="2">DUF1837 domain-containing protein</fullName>
    </submittedName>
</protein>
<evidence type="ECO:0000313" key="3">
    <source>
        <dbReference type="Proteomes" id="UP000503441"/>
    </source>
</evidence>
<sequence length="330" mass="36310">MTESPEPLLTPSLLEANLGRFNALFCEPLSAALQAKTNLHLHILQVQNGDFDLPGLYRELKGNSVAYVLSRLNYQKVLDDPSLMMEVASKVQSQFRKPEKNSGEGGEVILYSLLEGSLGAPKVLSKMELKTSSQHYVHGSDGVHLLRVDDNNYQLIFGESKMYGDAGTTGSSVKRGIKAAFESIGDVHSEGFDFDTWLVQSELLKEQLNETRLEALAAILLPSSGGANGIKKHNAFGIFVGYEIDVTDLKVEEMQLDDIEAELIQRATEALEAEHDLIRSEISNRGLGIYPIHIYAVPFAKRGTGDDASGIEKVRFDLAAQLGNYRVLKK</sequence>
<dbReference type="Proteomes" id="UP000503441">
    <property type="component" value="Chromosome"/>
</dbReference>